<evidence type="ECO:0000313" key="2">
    <source>
        <dbReference type="Proteomes" id="UP000004995"/>
    </source>
</evidence>
<keyword evidence="2" id="KW-1185">Reference proteome</keyword>
<dbReference type="Gramene" id="KQK91366">
    <property type="protein sequence ID" value="KQK91366"/>
    <property type="gene ID" value="SETIT_038251mg"/>
</dbReference>
<reference evidence="1" key="2">
    <citation type="submission" date="2018-08" db="UniProtKB">
        <authorList>
            <consortium name="EnsemblPlants"/>
        </authorList>
    </citation>
    <scope>IDENTIFICATION</scope>
    <source>
        <strain evidence="1">Yugu1</strain>
    </source>
</reference>
<reference evidence="2" key="1">
    <citation type="journal article" date="2012" name="Nat. Biotechnol.">
        <title>Reference genome sequence of the model plant Setaria.</title>
        <authorList>
            <person name="Bennetzen J.L."/>
            <person name="Schmutz J."/>
            <person name="Wang H."/>
            <person name="Percifield R."/>
            <person name="Hawkins J."/>
            <person name="Pontaroli A.C."/>
            <person name="Estep M."/>
            <person name="Feng L."/>
            <person name="Vaughn J.N."/>
            <person name="Grimwood J."/>
            <person name="Jenkins J."/>
            <person name="Barry K."/>
            <person name="Lindquist E."/>
            <person name="Hellsten U."/>
            <person name="Deshpande S."/>
            <person name="Wang X."/>
            <person name="Wu X."/>
            <person name="Mitros T."/>
            <person name="Triplett J."/>
            <person name="Yang X."/>
            <person name="Ye C.Y."/>
            <person name="Mauro-Herrera M."/>
            <person name="Wang L."/>
            <person name="Li P."/>
            <person name="Sharma M."/>
            <person name="Sharma R."/>
            <person name="Ronald P.C."/>
            <person name="Panaud O."/>
            <person name="Kellogg E.A."/>
            <person name="Brutnell T.P."/>
            <person name="Doust A.N."/>
            <person name="Tuskan G.A."/>
            <person name="Rokhsar D."/>
            <person name="Devos K.M."/>
        </authorList>
    </citation>
    <scope>NUCLEOTIDE SEQUENCE [LARGE SCALE GENOMIC DNA]</scope>
    <source>
        <strain evidence="2">cv. Yugu1</strain>
    </source>
</reference>
<name>K4AH94_SETIT</name>
<protein>
    <submittedName>
        <fullName evidence="1">Uncharacterized protein</fullName>
    </submittedName>
</protein>
<evidence type="ECO:0000313" key="1">
    <source>
        <dbReference type="EnsemblPlants" id="KQK91366"/>
    </source>
</evidence>
<dbReference type="EMBL" id="AGNK02006033">
    <property type="status" value="NOT_ANNOTATED_CDS"/>
    <property type="molecule type" value="Genomic_DNA"/>
</dbReference>
<accession>K4AH94</accession>
<proteinExistence type="predicted"/>
<dbReference type="EnsemblPlants" id="KQK91366">
    <property type="protein sequence ID" value="KQK91366"/>
    <property type="gene ID" value="SETIT_038251mg"/>
</dbReference>
<dbReference type="AlphaFoldDB" id="K4AH94"/>
<sequence length="89" mass="9899">MRSSDHGGFGPRGGMGGGLVNDLRCGCPRWRKATGSRCLKRCLEGKTSAWHEGDGREEPCASCDHEFGMWLAWYEVADRSASLKRPAWR</sequence>
<dbReference type="HOGENOM" id="CLU_2458998_0_0_1"/>
<dbReference type="InParanoid" id="K4AH94"/>
<organism evidence="1 2">
    <name type="scientific">Setaria italica</name>
    <name type="common">Foxtail millet</name>
    <name type="synonym">Panicum italicum</name>
    <dbReference type="NCBI Taxonomy" id="4555"/>
    <lineage>
        <taxon>Eukaryota</taxon>
        <taxon>Viridiplantae</taxon>
        <taxon>Streptophyta</taxon>
        <taxon>Embryophyta</taxon>
        <taxon>Tracheophyta</taxon>
        <taxon>Spermatophyta</taxon>
        <taxon>Magnoliopsida</taxon>
        <taxon>Liliopsida</taxon>
        <taxon>Poales</taxon>
        <taxon>Poaceae</taxon>
        <taxon>PACMAD clade</taxon>
        <taxon>Panicoideae</taxon>
        <taxon>Panicodae</taxon>
        <taxon>Paniceae</taxon>
        <taxon>Cenchrinae</taxon>
        <taxon>Setaria</taxon>
    </lineage>
</organism>
<dbReference type="Proteomes" id="UP000004995">
    <property type="component" value="Unassembled WGS sequence"/>
</dbReference>